<keyword evidence="7" id="KW-0326">Glycosidase</keyword>
<dbReference type="NCBIfam" id="TIGR01704">
    <property type="entry name" value="MTA_SAH-Nsdase"/>
    <property type="match status" value="1"/>
</dbReference>
<dbReference type="GeneID" id="22911096"/>
<evidence type="ECO:0000259" key="6">
    <source>
        <dbReference type="Pfam" id="PF01048"/>
    </source>
</evidence>
<dbReference type="OMA" id="DQFVHSK"/>
<dbReference type="PANTHER" id="PTHR46832">
    <property type="entry name" value="5'-METHYLTHIOADENOSINE/S-ADENOSYLHOMOCYSTEINE NUCLEOSIDASE"/>
    <property type="match status" value="1"/>
</dbReference>
<sequence length="232" mass="25128">MSVTAVVVACGYEFKPLKKQMSGISTREVGGKVYYCGKLEEKDVVLVQSGVGRTNAAATTAVLCVLFKAQLVINSGAAGGISRTLKIGDIIVAEKLVYGDVDNCCFGLQFGQVPYDSPAFYTAEEILHKFQTVCQQMVAEQPVGIHRGLVVTVESFCESEETKQGLLKHWPEAMAVEMEGCAVAHVCQQFKVPCLIVRSVSDTADDHAEYDSFASLAGERSAQMTRAFLKQI</sequence>
<dbReference type="Gene3D" id="3.40.50.1580">
    <property type="entry name" value="Nucleoside phosphorylase domain"/>
    <property type="match status" value="1"/>
</dbReference>
<organism evidence="7 8">
    <name type="scientific">Gregarina niphandrodes</name>
    <name type="common">Septate eugregarine</name>
    <dbReference type="NCBI Taxonomy" id="110365"/>
    <lineage>
        <taxon>Eukaryota</taxon>
        <taxon>Sar</taxon>
        <taxon>Alveolata</taxon>
        <taxon>Apicomplexa</taxon>
        <taxon>Conoidasida</taxon>
        <taxon>Gregarinasina</taxon>
        <taxon>Eugregarinorida</taxon>
        <taxon>Gregarinidae</taxon>
        <taxon>Gregarina</taxon>
    </lineage>
</organism>
<dbReference type="CDD" id="cd09008">
    <property type="entry name" value="MTAN"/>
    <property type="match status" value="1"/>
</dbReference>
<evidence type="ECO:0000256" key="3">
    <source>
        <dbReference type="ARBA" id="ARBA00022605"/>
    </source>
</evidence>
<evidence type="ECO:0000313" key="8">
    <source>
        <dbReference type="Proteomes" id="UP000019763"/>
    </source>
</evidence>
<feature type="domain" description="Nucleoside phosphorylase" evidence="6">
    <location>
        <begin position="5"/>
        <end position="230"/>
    </location>
</feature>
<dbReference type="Pfam" id="PF01048">
    <property type="entry name" value="PNP_UDP_1"/>
    <property type="match status" value="1"/>
</dbReference>
<dbReference type="eggNOG" id="ENOG502S95B">
    <property type="taxonomic scope" value="Eukaryota"/>
</dbReference>
<dbReference type="EMBL" id="AFNH02000176">
    <property type="protein sequence ID" value="EZG79923.1"/>
    <property type="molecule type" value="Genomic_DNA"/>
</dbReference>
<dbReference type="VEuPathDB" id="CryptoDB:GNI_023830"/>
<comment type="pathway">
    <text evidence="1">Amino-acid biosynthesis; L-methionine biosynthesis via salvage pathway; S-methyl-5-thio-alpha-D-ribose 1-phosphate from S-methyl-5'-thioadenosine (hydrolase route): step 1/2.</text>
</comment>
<evidence type="ECO:0000313" key="7">
    <source>
        <dbReference type="EMBL" id="EZG79923.1"/>
    </source>
</evidence>
<evidence type="ECO:0000256" key="4">
    <source>
        <dbReference type="ARBA" id="ARBA00022801"/>
    </source>
</evidence>
<dbReference type="EC" id="3.2.2.9" evidence="2"/>
<dbReference type="GO" id="GO:0005829">
    <property type="term" value="C:cytosol"/>
    <property type="evidence" value="ECO:0007669"/>
    <property type="project" value="TreeGrafter"/>
</dbReference>
<dbReference type="InterPro" id="IPR035994">
    <property type="entry name" value="Nucleoside_phosphorylase_sf"/>
</dbReference>
<dbReference type="GO" id="GO:0019284">
    <property type="term" value="P:L-methionine salvage from S-adenosylmethionine"/>
    <property type="evidence" value="ECO:0007669"/>
    <property type="project" value="TreeGrafter"/>
</dbReference>
<dbReference type="SUPFAM" id="SSF53167">
    <property type="entry name" value="Purine and uridine phosphorylases"/>
    <property type="match status" value="1"/>
</dbReference>
<evidence type="ECO:0000256" key="2">
    <source>
        <dbReference type="ARBA" id="ARBA00011974"/>
    </source>
</evidence>
<accession>A0A023BBJ3</accession>
<dbReference type="GO" id="GO:0019509">
    <property type="term" value="P:L-methionine salvage from methylthioadenosine"/>
    <property type="evidence" value="ECO:0007669"/>
    <property type="project" value="UniProtKB-UniPathway"/>
</dbReference>
<dbReference type="PANTHER" id="PTHR46832:SF1">
    <property type="entry name" value="5'-METHYLTHIOADENOSINE_S-ADENOSYLHOMOCYSTEINE NUCLEOSIDASE"/>
    <property type="match status" value="1"/>
</dbReference>
<dbReference type="GO" id="GO:0008782">
    <property type="term" value="F:adenosylhomocysteine nucleosidase activity"/>
    <property type="evidence" value="ECO:0007669"/>
    <property type="project" value="UniProtKB-EC"/>
</dbReference>
<evidence type="ECO:0000256" key="5">
    <source>
        <dbReference type="ARBA" id="ARBA00023167"/>
    </source>
</evidence>
<dbReference type="OrthoDB" id="1891335at2759"/>
<dbReference type="NCBIfam" id="NF004079">
    <property type="entry name" value="PRK05584.1"/>
    <property type="match status" value="1"/>
</dbReference>
<keyword evidence="4 7" id="KW-0378">Hydrolase</keyword>
<keyword evidence="3" id="KW-0028">Amino-acid biosynthesis</keyword>
<dbReference type="InterPro" id="IPR000845">
    <property type="entry name" value="Nucleoside_phosphorylase_d"/>
</dbReference>
<dbReference type="InterPro" id="IPR010049">
    <property type="entry name" value="MTA_SAH_Nsdase"/>
</dbReference>
<proteinExistence type="predicted"/>
<protein>
    <recommendedName>
        <fullName evidence="2">adenosylhomocysteine nucleosidase</fullName>
        <ecNumber evidence="2">3.2.2.9</ecNumber>
    </recommendedName>
</protein>
<keyword evidence="5" id="KW-0486">Methionine biosynthesis</keyword>
<dbReference type="GO" id="GO:0009164">
    <property type="term" value="P:nucleoside catabolic process"/>
    <property type="evidence" value="ECO:0007669"/>
    <property type="project" value="InterPro"/>
</dbReference>
<name>A0A023BBJ3_GRENI</name>
<evidence type="ECO:0000256" key="1">
    <source>
        <dbReference type="ARBA" id="ARBA00004945"/>
    </source>
</evidence>
<dbReference type="AlphaFoldDB" id="A0A023BBJ3"/>
<dbReference type="Proteomes" id="UP000019763">
    <property type="component" value="Unassembled WGS sequence"/>
</dbReference>
<keyword evidence="8" id="KW-1185">Reference proteome</keyword>
<reference evidence="7" key="1">
    <citation type="submission" date="2013-12" db="EMBL/GenBank/DDBJ databases">
        <authorList>
            <person name="Omoto C.K."/>
            <person name="Sibley D."/>
            <person name="Venepally P."/>
            <person name="Hadjithomas M."/>
            <person name="Karamycheva S."/>
            <person name="Brunk B."/>
            <person name="Roos D."/>
            <person name="Caler E."/>
            <person name="Lorenzi H."/>
        </authorList>
    </citation>
    <scope>NUCLEOTIDE SEQUENCE</scope>
</reference>
<comment type="caution">
    <text evidence="7">The sequence shown here is derived from an EMBL/GenBank/DDBJ whole genome shotgun (WGS) entry which is preliminary data.</text>
</comment>
<gene>
    <name evidence="7" type="ORF">GNI_023830</name>
</gene>
<dbReference type="RefSeq" id="XP_011134368.1">
    <property type="nucleotide sequence ID" value="XM_011136066.1"/>
</dbReference>
<dbReference type="GO" id="GO:0008930">
    <property type="term" value="F:methylthioadenosine nucleosidase activity"/>
    <property type="evidence" value="ECO:0007669"/>
    <property type="project" value="InterPro"/>
</dbReference>
<dbReference type="UniPathway" id="UPA00904">
    <property type="reaction ID" value="UER00871"/>
</dbReference>